<accession>A0AA42WD09</accession>
<keyword evidence="6" id="KW-0969">Cilium</keyword>
<protein>
    <recommendedName>
        <fullName evidence="5">Flagellar protein FliT</fullName>
    </recommendedName>
</protein>
<reference evidence="6" key="2">
    <citation type="submission" date="2022-09" db="EMBL/GenBank/DDBJ databases">
        <title>Intensive care unit water sources are persistently colonized with multi-drug resistant bacteria and are the site of extensive horizontal gene transfer of antibiotic resistance genes.</title>
        <authorList>
            <person name="Diorio-Toth L."/>
        </authorList>
    </citation>
    <scope>NUCLEOTIDE SEQUENCE</scope>
    <source>
        <strain evidence="6">GD03676</strain>
    </source>
</reference>
<dbReference type="GeneID" id="99729361"/>
<dbReference type="InterPro" id="IPR008622">
    <property type="entry name" value="FliT"/>
</dbReference>
<evidence type="ECO:0000256" key="3">
    <source>
        <dbReference type="ARBA" id="ARBA00022795"/>
    </source>
</evidence>
<evidence type="ECO:0000313" key="7">
    <source>
        <dbReference type="EMBL" id="RBP23700.1"/>
    </source>
</evidence>
<dbReference type="Proteomes" id="UP001161276">
    <property type="component" value="Unassembled WGS sequence"/>
</dbReference>
<evidence type="ECO:0000256" key="2">
    <source>
        <dbReference type="ARBA" id="ARBA00022490"/>
    </source>
</evidence>
<gene>
    <name evidence="7" type="ORF">DFP87_101209</name>
    <name evidence="6" type="ORF">N5K24_22170</name>
</gene>
<keyword evidence="3" id="KW-1005">Bacterial flagellum biogenesis</keyword>
<dbReference type="Pfam" id="PF05400">
    <property type="entry name" value="FliT"/>
    <property type="match status" value="1"/>
</dbReference>
<comment type="caution">
    <text evidence="6">The sequence shown here is derived from an EMBL/GenBank/DDBJ whole genome shotgun (WGS) entry which is preliminary data.</text>
</comment>
<dbReference type="Gene3D" id="1.20.58.380">
    <property type="entry name" value="Flagellar protein flit"/>
    <property type="match status" value="1"/>
</dbReference>
<keyword evidence="6" id="KW-0966">Cell projection</keyword>
<dbReference type="RefSeq" id="WP_088588345.1">
    <property type="nucleotide sequence ID" value="NZ_CADIJU010000001.1"/>
</dbReference>
<dbReference type="EMBL" id="JAOCKG010000011">
    <property type="protein sequence ID" value="MDH2053129.1"/>
    <property type="molecule type" value="Genomic_DNA"/>
</dbReference>
<keyword evidence="6" id="KW-0282">Flagellum</keyword>
<evidence type="ECO:0000256" key="5">
    <source>
        <dbReference type="ARBA" id="ARBA00093797"/>
    </source>
</evidence>
<organism evidence="6 9">
    <name type="scientific">Achromobacter marplatensis</name>
    <dbReference type="NCBI Taxonomy" id="470868"/>
    <lineage>
        <taxon>Bacteria</taxon>
        <taxon>Pseudomonadati</taxon>
        <taxon>Pseudomonadota</taxon>
        <taxon>Betaproteobacteria</taxon>
        <taxon>Burkholderiales</taxon>
        <taxon>Alcaligenaceae</taxon>
        <taxon>Achromobacter</taxon>
    </lineage>
</organism>
<keyword evidence="2" id="KW-0963">Cytoplasm</keyword>
<evidence type="ECO:0000313" key="6">
    <source>
        <dbReference type="EMBL" id="MDH2053129.1"/>
    </source>
</evidence>
<dbReference type="Proteomes" id="UP000252124">
    <property type="component" value="Unassembled WGS sequence"/>
</dbReference>
<proteinExistence type="predicted"/>
<keyword evidence="8" id="KW-1185">Reference proteome</keyword>
<comment type="subcellular location">
    <subcellularLocation>
        <location evidence="1">Cytoplasm</location>
        <location evidence="1">Cytosol</location>
    </subcellularLocation>
</comment>
<evidence type="ECO:0000313" key="9">
    <source>
        <dbReference type="Proteomes" id="UP001161276"/>
    </source>
</evidence>
<sequence length="117" mass="13265">MTSLTQPTTPILERYQEIAFITGEMLAAAQAGDWDAAMVHGQQYCEQVERLRMTERTVPLDDAARAMKYDLLVRILENDALTRDLALPQLARLGELLGRMKRQQTLLSAYGNRTPEE</sequence>
<keyword evidence="4" id="KW-0143">Chaperone</keyword>
<dbReference type="AlphaFoldDB" id="A0AA42WD09"/>
<reference evidence="7 8" key="1">
    <citation type="submission" date="2018-06" db="EMBL/GenBank/DDBJ databases">
        <title>Genomic Encyclopedia of Type Strains, Phase III (KMG-III): the genomes of soil and plant-associated and newly described type strains.</title>
        <authorList>
            <person name="Whitman W."/>
        </authorList>
    </citation>
    <scope>NUCLEOTIDE SEQUENCE [LARGE SCALE GENOMIC DNA]</scope>
    <source>
        <strain evidence="7 8">CECT 7342</strain>
    </source>
</reference>
<evidence type="ECO:0000256" key="4">
    <source>
        <dbReference type="ARBA" id="ARBA00023186"/>
    </source>
</evidence>
<evidence type="ECO:0000313" key="8">
    <source>
        <dbReference type="Proteomes" id="UP000252124"/>
    </source>
</evidence>
<name>A0AA42WD09_9BURK</name>
<dbReference type="EMBL" id="QNRM01000001">
    <property type="protein sequence ID" value="RBP23700.1"/>
    <property type="molecule type" value="Genomic_DNA"/>
</dbReference>
<evidence type="ECO:0000256" key="1">
    <source>
        <dbReference type="ARBA" id="ARBA00004514"/>
    </source>
</evidence>
<dbReference type="GO" id="GO:0044781">
    <property type="term" value="P:bacterial-type flagellum organization"/>
    <property type="evidence" value="ECO:0007669"/>
    <property type="project" value="UniProtKB-KW"/>
</dbReference>